<dbReference type="Gene3D" id="3.40.50.1820">
    <property type="entry name" value="alpha/beta hydrolase"/>
    <property type="match status" value="1"/>
</dbReference>
<dbReference type="Proteomes" id="UP001280581">
    <property type="component" value="Unassembled WGS sequence"/>
</dbReference>
<organism evidence="3 4">
    <name type="scientific">Pseudopithomyces chartarum</name>
    <dbReference type="NCBI Taxonomy" id="1892770"/>
    <lineage>
        <taxon>Eukaryota</taxon>
        <taxon>Fungi</taxon>
        <taxon>Dikarya</taxon>
        <taxon>Ascomycota</taxon>
        <taxon>Pezizomycotina</taxon>
        <taxon>Dothideomycetes</taxon>
        <taxon>Pleosporomycetidae</taxon>
        <taxon>Pleosporales</taxon>
        <taxon>Massarineae</taxon>
        <taxon>Didymosphaeriaceae</taxon>
        <taxon>Pseudopithomyces</taxon>
    </lineage>
</organism>
<dbReference type="Gene3D" id="1.10.10.800">
    <property type="match status" value="1"/>
</dbReference>
<dbReference type="PANTHER" id="PTHR47751:SF2">
    <property type="entry name" value="DLTD N-TERMINAL DOMAIN PROTEIN (AFU_ORTHOLOGUE AFUA_8G00380)-RELATED"/>
    <property type="match status" value="1"/>
</dbReference>
<dbReference type="EMBL" id="WVTA01000009">
    <property type="protein sequence ID" value="KAK3207475.1"/>
    <property type="molecule type" value="Genomic_DNA"/>
</dbReference>
<gene>
    <name evidence="3" type="ORF">GRF29_103g1146422</name>
</gene>
<keyword evidence="4" id="KW-1185">Reference proteome</keyword>
<name>A0AAN6LWF9_9PLEO</name>
<dbReference type="InterPro" id="IPR029058">
    <property type="entry name" value="AB_hydrolase_fold"/>
</dbReference>
<proteinExistence type="inferred from homology"/>
<dbReference type="InterPro" id="IPR051411">
    <property type="entry name" value="Polyketide_trans_af380"/>
</dbReference>
<reference evidence="3 4" key="1">
    <citation type="submission" date="2021-02" db="EMBL/GenBank/DDBJ databases">
        <title>Genome assembly of Pseudopithomyces chartarum.</title>
        <authorList>
            <person name="Jauregui R."/>
            <person name="Singh J."/>
            <person name="Voisey C."/>
        </authorList>
    </citation>
    <scope>NUCLEOTIDE SEQUENCE [LARGE SCALE GENOMIC DNA]</scope>
    <source>
        <strain evidence="3 4">AGR01</strain>
    </source>
</reference>
<dbReference type="Pfam" id="PF12146">
    <property type="entry name" value="Hydrolase_4"/>
    <property type="match status" value="1"/>
</dbReference>
<evidence type="ECO:0000313" key="4">
    <source>
        <dbReference type="Proteomes" id="UP001280581"/>
    </source>
</evidence>
<dbReference type="PANTHER" id="PTHR47751">
    <property type="entry name" value="SUPERFAMILY HYDROLASE, PUTATIVE (AFU_ORTHOLOGUE AFUA_2G16580)-RELATED"/>
    <property type="match status" value="1"/>
</dbReference>
<comment type="similarity">
    <text evidence="1">Belongs to the polyketide transferase af380 family.</text>
</comment>
<evidence type="ECO:0000259" key="2">
    <source>
        <dbReference type="Pfam" id="PF12146"/>
    </source>
</evidence>
<evidence type="ECO:0000256" key="1">
    <source>
        <dbReference type="ARBA" id="ARBA00029464"/>
    </source>
</evidence>
<feature type="domain" description="Serine aminopeptidase S33" evidence="2">
    <location>
        <begin position="54"/>
        <end position="285"/>
    </location>
</feature>
<dbReference type="InterPro" id="IPR022742">
    <property type="entry name" value="Hydrolase_4"/>
</dbReference>
<dbReference type="AlphaFoldDB" id="A0AAN6LWF9"/>
<protein>
    <recommendedName>
        <fullName evidence="2">Serine aminopeptidase S33 domain-containing protein</fullName>
    </recommendedName>
</protein>
<comment type="caution">
    <text evidence="3">The sequence shown here is derived from an EMBL/GenBank/DDBJ whole genome shotgun (WGS) entry which is preliminary data.</text>
</comment>
<accession>A0AAN6LWF9</accession>
<evidence type="ECO:0000313" key="3">
    <source>
        <dbReference type="EMBL" id="KAK3207475.1"/>
    </source>
</evidence>
<sequence length="310" mass="34499">MAVKIAAESNPKDVEFKTIDGLTLRGSLFLGPKDGPAIIVNGAFNCPKEIFALEVAEWFGQHGLTALVYDARSIGLSDGLPRNDLDPQKMAEDNHDAVTFLQNEGWVDPNRISIWGFFYSSGIALEAAAFDKRVAAVIAQGLMPDWCIGPADLEAVLARAIEDRANQFRGGEPGYVPLVNDKGEHVLLFKYLADLTDEQKAHLPAWVESAKKRAPLFKDRITVQSLYRHAKWKPMHIFSNIAPTPVMILTPEKDEIVSPALQREIFESIQSKQKRHEIVKDKGHANFLADVKLDKVLGGQLDFLKEVLKF</sequence>
<dbReference type="SUPFAM" id="SSF53474">
    <property type="entry name" value="alpha/beta-Hydrolases"/>
    <property type="match status" value="1"/>
</dbReference>